<dbReference type="NCBIfam" id="TIGR02451">
    <property type="entry name" value="anti_sig_ChrR"/>
    <property type="match status" value="1"/>
</dbReference>
<comment type="caution">
    <text evidence="2">The sequence shown here is derived from an EMBL/GenBank/DDBJ whole genome shotgun (WGS) entry which is preliminary data.</text>
</comment>
<organism evidence="2 3">
    <name type="scientific">Luteibacter yeojuensis</name>
    <dbReference type="NCBI Taxonomy" id="345309"/>
    <lineage>
        <taxon>Bacteria</taxon>
        <taxon>Pseudomonadati</taxon>
        <taxon>Pseudomonadota</taxon>
        <taxon>Gammaproteobacteria</taxon>
        <taxon>Lysobacterales</taxon>
        <taxon>Rhodanobacteraceae</taxon>
        <taxon>Luteibacter</taxon>
    </lineage>
</organism>
<feature type="domain" description="ChrR-like cupin" evidence="1">
    <location>
        <begin position="109"/>
        <end position="197"/>
    </location>
</feature>
<dbReference type="OrthoDB" id="2988517at2"/>
<name>A0A0F3KU35_9GAMM</name>
<keyword evidence="3" id="KW-1185">Reference proteome</keyword>
<protein>
    <recommendedName>
        <fullName evidence="1">ChrR-like cupin domain-containing protein</fullName>
    </recommendedName>
</protein>
<dbReference type="PATRIC" id="fig|345309.4.peg.1096"/>
<dbReference type="RefSeq" id="WP_045829306.1">
    <property type="nucleotide sequence ID" value="NZ_JZRB01000018.1"/>
</dbReference>
<dbReference type="Pfam" id="PF12973">
    <property type="entry name" value="Cupin_7"/>
    <property type="match status" value="1"/>
</dbReference>
<gene>
    <name evidence="2" type="ORF">VI08_09335</name>
</gene>
<evidence type="ECO:0000259" key="1">
    <source>
        <dbReference type="Pfam" id="PF12973"/>
    </source>
</evidence>
<dbReference type="InterPro" id="IPR011051">
    <property type="entry name" value="RmlC_Cupin_sf"/>
</dbReference>
<dbReference type="CDD" id="cd20301">
    <property type="entry name" value="cupin_ChrR"/>
    <property type="match status" value="1"/>
</dbReference>
<reference evidence="2 3" key="1">
    <citation type="submission" date="2015-03" db="EMBL/GenBank/DDBJ databases">
        <title>Draft genome sequence of Luteibacter yeojuensis strain SU11.</title>
        <authorList>
            <person name="Sulaiman J."/>
            <person name="Priya K."/>
            <person name="Chan K.-G."/>
        </authorList>
    </citation>
    <scope>NUCLEOTIDE SEQUENCE [LARGE SCALE GENOMIC DNA]</scope>
    <source>
        <strain evidence="2 3">SU11</strain>
    </source>
</reference>
<evidence type="ECO:0000313" key="3">
    <source>
        <dbReference type="Proteomes" id="UP000033651"/>
    </source>
</evidence>
<dbReference type="EMBL" id="JZRB01000018">
    <property type="protein sequence ID" value="KJV34780.1"/>
    <property type="molecule type" value="Genomic_DNA"/>
</dbReference>
<proteinExistence type="predicted"/>
<accession>A0A0F3KU35</accession>
<dbReference type="InterPro" id="IPR014710">
    <property type="entry name" value="RmlC-like_jellyroll"/>
</dbReference>
<dbReference type="InterPro" id="IPR025979">
    <property type="entry name" value="ChrR-like_cupin_dom"/>
</dbReference>
<evidence type="ECO:0000313" key="2">
    <source>
        <dbReference type="EMBL" id="KJV34780.1"/>
    </source>
</evidence>
<dbReference type="SUPFAM" id="SSF51182">
    <property type="entry name" value="RmlC-like cupins"/>
    <property type="match status" value="1"/>
</dbReference>
<dbReference type="Proteomes" id="UP000033651">
    <property type="component" value="Unassembled WGS sequence"/>
</dbReference>
<dbReference type="Gene3D" id="1.10.10.1320">
    <property type="entry name" value="Anti-sigma factor, zinc-finger domain"/>
    <property type="match status" value="1"/>
</dbReference>
<dbReference type="InterPro" id="IPR012807">
    <property type="entry name" value="Anti-sigma_ChrR"/>
</dbReference>
<dbReference type="InterPro" id="IPR041916">
    <property type="entry name" value="Anti_sigma_zinc_sf"/>
</dbReference>
<sequence length="219" mass="23414">MSPRHHLHVTTLMGFATGALTPAFTAVVAAHLSLCPECRARLALADAVGGQLVEQQHGLSLTAGAADAMRERLTVSHEEPAVAPAAEDHVPSPSPMPVSLRPYFGRSLSTLPWRWIGPGIHRVSVRLASDEQLTLLRIAPGRSLPVHSHEGRELTLILSGAYDDALGHFAPGDVADLDEDTEHQPITSRGTACICVAATDAPLRFAGWMARTLQRVLPL</sequence>
<dbReference type="AlphaFoldDB" id="A0A0F3KU35"/>
<dbReference type="Gene3D" id="2.60.120.10">
    <property type="entry name" value="Jelly Rolls"/>
    <property type="match status" value="1"/>
</dbReference>